<organism evidence="1 2">
    <name type="scientific">Paenibacillus naphthalenovorans</name>
    <dbReference type="NCBI Taxonomy" id="162209"/>
    <lineage>
        <taxon>Bacteria</taxon>
        <taxon>Bacillati</taxon>
        <taxon>Bacillota</taxon>
        <taxon>Bacilli</taxon>
        <taxon>Bacillales</taxon>
        <taxon>Paenibacillaceae</taxon>
        <taxon>Paenibacillus</taxon>
    </lineage>
</organism>
<gene>
    <name evidence="1" type="ORF">IJ22_01550</name>
</gene>
<evidence type="ECO:0000313" key="1">
    <source>
        <dbReference type="EMBL" id="ALS20547.1"/>
    </source>
</evidence>
<dbReference type="OrthoDB" id="2679305at2"/>
<protein>
    <submittedName>
        <fullName evidence="1">Uncharacterized protein</fullName>
    </submittedName>
</protein>
<keyword evidence="2" id="KW-1185">Reference proteome</keyword>
<dbReference type="STRING" id="162209.IJ22_01550"/>
<dbReference type="AlphaFoldDB" id="A0A0U2VAD1"/>
<dbReference type="Proteomes" id="UP000061660">
    <property type="component" value="Chromosome"/>
</dbReference>
<reference evidence="2" key="1">
    <citation type="submission" date="2015-12" db="EMBL/GenBank/DDBJ databases">
        <title>Complete genome sequences of two moderately thermophilic Paenibacillus species.</title>
        <authorList>
            <person name="Butler R.III."/>
            <person name="Wang J."/>
            <person name="Stark B.C."/>
            <person name="Pombert J.-F."/>
        </authorList>
    </citation>
    <scope>NUCLEOTIDE SEQUENCE [LARGE SCALE GENOMIC DNA]</scope>
    <source>
        <strain evidence="2">32O-Y</strain>
    </source>
</reference>
<reference evidence="1 2" key="2">
    <citation type="journal article" date="2016" name="Genome Announc.">
        <title>Complete Genome Sequences of Two Interactive Moderate Thermophiles, Paenibacillus napthalenovorans 32O-Y and Paenibacillus sp. 32O-W.</title>
        <authorList>
            <person name="Butler R.R.III."/>
            <person name="Wang J."/>
            <person name="Stark B.C."/>
            <person name="Pombert J.F."/>
        </authorList>
    </citation>
    <scope>NUCLEOTIDE SEQUENCE [LARGE SCALE GENOMIC DNA]</scope>
    <source>
        <strain evidence="1 2">32O-Y</strain>
    </source>
</reference>
<evidence type="ECO:0000313" key="2">
    <source>
        <dbReference type="Proteomes" id="UP000061660"/>
    </source>
</evidence>
<dbReference type="PATRIC" id="fig|162209.4.peg.156"/>
<dbReference type="RefSeq" id="WP_054817646.1">
    <property type="nucleotide sequence ID" value="NZ_BJCS01000008.1"/>
</dbReference>
<name>A0A0U2VAD1_9BACL</name>
<dbReference type="KEGG" id="pnp:IJ22_01550"/>
<sequence length="171" mass="18708" precursor="true">MKKGLIVGCLAVLAVGMISLSSAFAEQEVNVEVKNGPAGAVRPDLDNATVELSIPAIRDGSAHIRLRSPEKKFVSTDFPWVEGTELIDSTVAIRDGKASFQYMFPIRGEYPLSVEWFDENGHPEGSRQFAVTIEENPKEVQNALIFMAMLAFFGLLAGFGLSRRRRGIHAA</sequence>
<proteinExistence type="predicted"/>
<dbReference type="EMBL" id="CP013652">
    <property type="protein sequence ID" value="ALS20547.1"/>
    <property type="molecule type" value="Genomic_DNA"/>
</dbReference>
<accession>A0A0U2VAD1</accession>